<accession>A0ABS8UY07</accession>
<proteinExistence type="predicted"/>
<evidence type="ECO:0000313" key="1">
    <source>
        <dbReference type="EMBL" id="MCD9639740.1"/>
    </source>
</evidence>
<dbReference type="Proteomes" id="UP000823775">
    <property type="component" value="Unassembled WGS sequence"/>
</dbReference>
<evidence type="ECO:0000313" key="2">
    <source>
        <dbReference type="Proteomes" id="UP000823775"/>
    </source>
</evidence>
<name>A0ABS8UY07_DATST</name>
<keyword evidence="2" id="KW-1185">Reference proteome</keyword>
<sequence>MEFYELAHEEEEPKINQVLISKRGEGHALNGVNMDSEGRKVGETPRLALAIRRLALAIRRLTPVVRKWAPTIRRLAPVVHRLASAIRRWALAVHSLASVVHSSKGK</sequence>
<gene>
    <name evidence="1" type="ORF">HAX54_024461</name>
</gene>
<organism evidence="1 2">
    <name type="scientific">Datura stramonium</name>
    <name type="common">Jimsonweed</name>
    <name type="synonym">Common thornapple</name>
    <dbReference type="NCBI Taxonomy" id="4076"/>
    <lineage>
        <taxon>Eukaryota</taxon>
        <taxon>Viridiplantae</taxon>
        <taxon>Streptophyta</taxon>
        <taxon>Embryophyta</taxon>
        <taxon>Tracheophyta</taxon>
        <taxon>Spermatophyta</taxon>
        <taxon>Magnoliopsida</taxon>
        <taxon>eudicotyledons</taxon>
        <taxon>Gunneridae</taxon>
        <taxon>Pentapetalae</taxon>
        <taxon>asterids</taxon>
        <taxon>lamiids</taxon>
        <taxon>Solanales</taxon>
        <taxon>Solanaceae</taxon>
        <taxon>Solanoideae</taxon>
        <taxon>Datureae</taxon>
        <taxon>Datura</taxon>
    </lineage>
</organism>
<protein>
    <submittedName>
        <fullName evidence="1">Uncharacterized protein</fullName>
    </submittedName>
</protein>
<reference evidence="1 2" key="1">
    <citation type="journal article" date="2021" name="BMC Genomics">
        <title>Datura genome reveals duplications of psychoactive alkaloid biosynthetic genes and high mutation rate following tissue culture.</title>
        <authorList>
            <person name="Rajewski A."/>
            <person name="Carter-House D."/>
            <person name="Stajich J."/>
            <person name="Litt A."/>
        </authorList>
    </citation>
    <scope>NUCLEOTIDE SEQUENCE [LARGE SCALE GENOMIC DNA]</scope>
    <source>
        <strain evidence="1">AR-01</strain>
    </source>
</reference>
<comment type="caution">
    <text evidence="1">The sequence shown here is derived from an EMBL/GenBank/DDBJ whole genome shotgun (WGS) entry which is preliminary data.</text>
</comment>
<dbReference type="EMBL" id="JACEIK010002981">
    <property type="protein sequence ID" value="MCD9639740.1"/>
    <property type="molecule type" value="Genomic_DNA"/>
</dbReference>